<evidence type="ECO:0000313" key="2">
    <source>
        <dbReference type="Proteomes" id="UP000064715"/>
    </source>
</evidence>
<accession>A0A0X4EML3</accession>
<dbReference type="Proteomes" id="UP000064715">
    <property type="component" value="Unassembled WGS sequence"/>
</dbReference>
<evidence type="ECO:0000313" key="1">
    <source>
        <dbReference type="EMBL" id="KUQ82947.1"/>
    </source>
</evidence>
<dbReference type="EMBL" id="LRCR01000022">
    <property type="protein sequence ID" value="KUQ82947.1"/>
    <property type="molecule type" value="Genomic_DNA"/>
</dbReference>
<reference evidence="2" key="1">
    <citation type="submission" date="2016-01" db="EMBL/GenBank/DDBJ databases">
        <title>WGS of SAMN04407783.</title>
        <authorList>
            <person name="Adams M."/>
            <person name="Sutton G."/>
            <person name="Nelson K."/>
            <person name="Thaden J."/>
            <person name="Fowler V."/>
            <person name="Mccorrison J."/>
            <person name="Sanka R."/>
            <person name="Brinkac L."/>
            <person name="Nierman W."/>
        </authorList>
    </citation>
    <scope>NUCLEOTIDE SEQUENCE [LARGE SCALE GENOMIC DNA]</scope>
    <source>
        <strain evidence="2">GN04363</strain>
    </source>
</reference>
<gene>
    <name evidence="1" type="ORF">AWI28_18435</name>
</gene>
<name>A0A0X4EML3_9ENTR</name>
<dbReference type="AlphaFoldDB" id="A0A0X4EML3"/>
<proteinExistence type="predicted"/>
<keyword evidence="2" id="KW-1185">Reference proteome</keyword>
<sequence length="64" mass="6976">MPVGLTVILHHGAAVDIITPANAVQLRQAVMDNFLNPPLEQVILSGERMVNKIKRRKSGEMSGI</sequence>
<organism evidence="1 2">
    <name type="scientific">Enterobacter genomosp. O</name>
    <dbReference type="NCBI Taxonomy" id="2364150"/>
    <lineage>
        <taxon>Bacteria</taxon>
        <taxon>Pseudomonadati</taxon>
        <taxon>Pseudomonadota</taxon>
        <taxon>Gammaproteobacteria</taxon>
        <taxon>Enterobacterales</taxon>
        <taxon>Enterobacteriaceae</taxon>
        <taxon>Enterobacter</taxon>
        <taxon>Enterobacter cloacae complex</taxon>
        <taxon>Enterobacter cloacae complex clade O</taxon>
    </lineage>
</organism>
<protein>
    <submittedName>
        <fullName evidence="1">Uncharacterized protein</fullName>
    </submittedName>
</protein>
<comment type="caution">
    <text evidence="1">The sequence shown here is derived from an EMBL/GenBank/DDBJ whole genome shotgun (WGS) entry which is preliminary data.</text>
</comment>